<dbReference type="GO" id="GO:0008745">
    <property type="term" value="F:N-acetylmuramoyl-L-alanine amidase activity"/>
    <property type="evidence" value="ECO:0007669"/>
    <property type="project" value="InterPro"/>
</dbReference>
<proteinExistence type="predicted"/>
<dbReference type="SUPFAM" id="SSF53187">
    <property type="entry name" value="Zn-dependent exopeptidases"/>
    <property type="match status" value="1"/>
</dbReference>
<dbReference type="SMART" id="SM00646">
    <property type="entry name" value="Ami_3"/>
    <property type="match status" value="1"/>
</dbReference>
<name>A0A554A053_9BACI</name>
<dbReference type="InterPro" id="IPR050695">
    <property type="entry name" value="N-acetylmuramoyl_amidase_3"/>
</dbReference>
<reference evidence="3 4" key="1">
    <citation type="submission" date="2019-07" db="EMBL/GenBank/DDBJ databases">
        <authorList>
            <person name="Park Y.J."/>
            <person name="Jeong S.E."/>
            <person name="Jung H.S."/>
        </authorList>
    </citation>
    <scope>NUCLEOTIDE SEQUENCE [LARGE SCALE GENOMIC DNA]</scope>
    <source>
        <strain evidence="4">P16(2019)</strain>
    </source>
</reference>
<keyword evidence="1" id="KW-0378">Hydrolase</keyword>
<dbReference type="Gene3D" id="3.40.630.40">
    <property type="entry name" value="Zn-dependent exopeptidases"/>
    <property type="match status" value="1"/>
</dbReference>
<dbReference type="InterPro" id="IPR036680">
    <property type="entry name" value="SPOR-like_sf"/>
</dbReference>
<evidence type="ECO:0000313" key="3">
    <source>
        <dbReference type="EMBL" id="TSB47016.1"/>
    </source>
</evidence>
<evidence type="ECO:0000313" key="4">
    <source>
        <dbReference type="Proteomes" id="UP000318521"/>
    </source>
</evidence>
<sequence>MVRIFIDPGHGGRDSGAIGNGLQEKNITLQISQCIRDYLLSDYHNVEVNMSRTSDTFVSLSDRSRKANQWSADYFVSIHINAGGGTGFESYVHSSRVQRTVSLQTIIHKLIMSHVNVVDRGRKSANFAVLRHTSMPAILTESAFIDHTRDAENLKRIAFIRQVARGHVEGMVQAFDLKRKANSLSSDRLFKVQSGSFQKHQNAVDLKNRLEQQGYQAYFQFEASFYRVQVGAFSKRENADSLANELRNRGFDAIIV</sequence>
<dbReference type="PANTHER" id="PTHR30404">
    <property type="entry name" value="N-ACETYLMURAMOYL-L-ALANINE AMIDASE"/>
    <property type="match status" value="1"/>
</dbReference>
<dbReference type="SUPFAM" id="SSF110997">
    <property type="entry name" value="Sporulation related repeat"/>
    <property type="match status" value="1"/>
</dbReference>
<dbReference type="Pfam" id="PF05036">
    <property type="entry name" value="SPOR"/>
    <property type="match status" value="1"/>
</dbReference>
<feature type="domain" description="SPOR" evidence="2">
    <location>
        <begin position="184"/>
        <end position="256"/>
    </location>
</feature>
<accession>A0A554A053</accession>
<dbReference type="GO" id="GO:0042834">
    <property type="term" value="F:peptidoglycan binding"/>
    <property type="evidence" value="ECO:0007669"/>
    <property type="project" value="InterPro"/>
</dbReference>
<dbReference type="InterPro" id="IPR002508">
    <property type="entry name" value="MurNAc-LAA_cat"/>
</dbReference>
<dbReference type="PANTHER" id="PTHR30404:SF0">
    <property type="entry name" value="N-ACETYLMURAMOYL-L-ALANINE AMIDASE AMIC"/>
    <property type="match status" value="1"/>
</dbReference>
<dbReference type="CDD" id="cd02696">
    <property type="entry name" value="MurNAc-LAA"/>
    <property type="match status" value="1"/>
</dbReference>
<dbReference type="OrthoDB" id="9763643at2"/>
<protein>
    <submittedName>
        <fullName evidence="3">N-acetylmuramoyl-L-alanine amidase</fullName>
    </submittedName>
</protein>
<dbReference type="GO" id="GO:0030288">
    <property type="term" value="C:outer membrane-bounded periplasmic space"/>
    <property type="evidence" value="ECO:0007669"/>
    <property type="project" value="TreeGrafter"/>
</dbReference>
<keyword evidence="4" id="KW-1185">Reference proteome</keyword>
<comment type="caution">
    <text evidence="3">The sequence shown here is derived from an EMBL/GenBank/DDBJ whole genome shotgun (WGS) entry which is preliminary data.</text>
</comment>
<evidence type="ECO:0000256" key="1">
    <source>
        <dbReference type="ARBA" id="ARBA00022801"/>
    </source>
</evidence>
<organism evidence="3 4">
    <name type="scientific">Alkalicoccobacillus porphyridii</name>
    <dbReference type="NCBI Taxonomy" id="2597270"/>
    <lineage>
        <taxon>Bacteria</taxon>
        <taxon>Bacillati</taxon>
        <taxon>Bacillota</taxon>
        <taxon>Bacilli</taxon>
        <taxon>Bacillales</taxon>
        <taxon>Bacillaceae</taxon>
        <taxon>Alkalicoccobacillus</taxon>
    </lineage>
</organism>
<gene>
    <name evidence="3" type="ORF">FN960_08335</name>
</gene>
<dbReference type="GO" id="GO:0009253">
    <property type="term" value="P:peptidoglycan catabolic process"/>
    <property type="evidence" value="ECO:0007669"/>
    <property type="project" value="InterPro"/>
</dbReference>
<dbReference type="EMBL" id="VLXZ01000004">
    <property type="protein sequence ID" value="TSB47016.1"/>
    <property type="molecule type" value="Genomic_DNA"/>
</dbReference>
<dbReference type="Gene3D" id="3.30.70.1070">
    <property type="entry name" value="Sporulation related repeat"/>
    <property type="match status" value="1"/>
</dbReference>
<evidence type="ECO:0000259" key="2">
    <source>
        <dbReference type="PROSITE" id="PS51724"/>
    </source>
</evidence>
<dbReference type="InterPro" id="IPR007730">
    <property type="entry name" value="SPOR-like_dom"/>
</dbReference>
<dbReference type="AlphaFoldDB" id="A0A554A053"/>
<dbReference type="Pfam" id="PF01520">
    <property type="entry name" value="Amidase_3"/>
    <property type="match status" value="1"/>
</dbReference>
<dbReference type="RefSeq" id="WP_143848246.1">
    <property type="nucleotide sequence ID" value="NZ_VLXZ01000004.1"/>
</dbReference>
<dbReference type="PROSITE" id="PS51724">
    <property type="entry name" value="SPOR"/>
    <property type="match status" value="1"/>
</dbReference>
<dbReference type="Proteomes" id="UP000318521">
    <property type="component" value="Unassembled WGS sequence"/>
</dbReference>